<comment type="pathway">
    <text evidence="1">Cofactor biosynthesis; thiamine diphosphate biosynthesis.</text>
</comment>
<name>A0A238ZD41_9BACT</name>
<organism evidence="4 5">
    <name type="scientific">Hymenobacter mucosus</name>
    <dbReference type="NCBI Taxonomy" id="1411120"/>
    <lineage>
        <taxon>Bacteria</taxon>
        <taxon>Pseudomonadati</taxon>
        <taxon>Bacteroidota</taxon>
        <taxon>Cytophagia</taxon>
        <taxon>Cytophagales</taxon>
        <taxon>Hymenobacteraceae</taxon>
        <taxon>Hymenobacter</taxon>
    </lineage>
</organism>
<dbReference type="PANTHER" id="PTHR20857:SF15">
    <property type="entry name" value="THIAMINE-PHOSPHATE SYNTHASE"/>
    <property type="match status" value="1"/>
</dbReference>
<proteinExistence type="predicted"/>
<feature type="domain" description="Thiamine phosphate synthase/TenI" evidence="3">
    <location>
        <begin position="11"/>
        <end position="191"/>
    </location>
</feature>
<dbReference type="EMBL" id="FZNS01000007">
    <property type="protein sequence ID" value="SNR80624.1"/>
    <property type="molecule type" value="Genomic_DNA"/>
</dbReference>
<dbReference type="Pfam" id="PF02581">
    <property type="entry name" value="TMP-TENI"/>
    <property type="match status" value="1"/>
</dbReference>
<dbReference type="Proteomes" id="UP000198310">
    <property type="component" value="Unassembled WGS sequence"/>
</dbReference>
<dbReference type="CDD" id="cd00564">
    <property type="entry name" value="TMP_TenI"/>
    <property type="match status" value="1"/>
</dbReference>
<evidence type="ECO:0000259" key="3">
    <source>
        <dbReference type="Pfam" id="PF02581"/>
    </source>
</evidence>
<evidence type="ECO:0000256" key="2">
    <source>
        <dbReference type="ARBA" id="ARBA00022977"/>
    </source>
</evidence>
<gene>
    <name evidence="4" type="ORF">SAMN06269173_10783</name>
</gene>
<dbReference type="InterPro" id="IPR022998">
    <property type="entry name" value="ThiamineP_synth_TenI"/>
</dbReference>
<dbReference type="Gene3D" id="3.20.20.70">
    <property type="entry name" value="Aldolase class I"/>
    <property type="match status" value="1"/>
</dbReference>
<sequence>MVVPPFSLLSISPPERVENEVELLCQLFAQGLTTAHIRKPDWSSDELTNYLQQIPAVYLHRVVVHSAYELALQFPIKGIHLTESSRRQPTIGTLLQKLRRRSISASFHDLNAIATDRRQYDYVLLSPIFDSVSKEGYKSNFSLAEVQNTLAGWQRHNTYIPQVIALGGVLPSNIRSIQQAGFAGAAVLGGIWQQPDPIVAFKNLQAEINQLNIQ</sequence>
<keyword evidence="5" id="KW-1185">Reference proteome</keyword>
<evidence type="ECO:0000313" key="5">
    <source>
        <dbReference type="Proteomes" id="UP000198310"/>
    </source>
</evidence>
<protein>
    <submittedName>
        <fullName evidence="4">Thiamine-phosphate pyrophosphorylase</fullName>
    </submittedName>
</protein>
<dbReference type="GO" id="GO:0009228">
    <property type="term" value="P:thiamine biosynthetic process"/>
    <property type="evidence" value="ECO:0007669"/>
    <property type="project" value="UniProtKB-KW"/>
</dbReference>
<accession>A0A238ZD41</accession>
<dbReference type="AlphaFoldDB" id="A0A238ZD41"/>
<dbReference type="SUPFAM" id="SSF51391">
    <property type="entry name" value="Thiamin phosphate synthase"/>
    <property type="match status" value="1"/>
</dbReference>
<dbReference type="GO" id="GO:0004789">
    <property type="term" value="F:thiamine-phosphate diphosphorylase activity"/>
    <property type="evidence" value="ECO:0007669"/>
    <property type="project" value="TreeGrafter"/>
</dbReference>
<keyword evidence="2" id="KW-0784">Thiamine biosynthesis</keyword>
<dbReference type="InterPro" id="IPR036206">
    <property type="entry name" value="ThiamineP_synth_sf"/>
</dbReference>
<evidence type="ECO:0000256" key="1">
    <source>
        <dbReference type="ARBA" id="ARBA00004948"/>
    </source>
</evidence>
<dbReference type="InterPro" id="IPR013785">
    <property type="entry name" value="Aldolase_TIM"/>
</dbReference>
<dbReference type="GO" id="GO:0005737">
    <property type="term" value="C:cytoplasm"/>
    <property type="evidence" value="ECO:0007669"/>
    <property type="project" value="TreeGrafter"/>
</dbReference>
<dbReference type="PANTHER" id="PTHR20857">
    <property type="entry name" value="THIAMINE-PHOSPHATE PYROPHOSPHORYLASE"/>
    <property type="match status" value="1"/>
</dbReference>
<evidence type="ECO:0000313" key="4">
    <source>
        <dbReference type="EMBL" id="SNR80624.1"/>
    </source>
</evidence>
<reference evidence="5" key="1">
    <citation type="submission" date="2017-06" db="EMBL/GenBank/DDBJ databases">
        <authorList>
            <person name="Varghese N."/>
            <person name="Submissions S."/>
        </authorList>
    </citation>
    <scope>NUCLEOTIDE SEQUENCE [LARGE SCALE GENOMIC DNA]</scope>
    <source>
        <strain evidence="5">DSM 28041</strain>
    </source>
</reference>
<dbReference type="RefSeq" id="WP_089333450.1">
    <property type="nucleotide sequence ID" value="NZ_FZNS01000007.1"/>
</dbReference>